<comment type="similarity">
    <text evidence="3">Belongs to the glycosyl hydrolase 24 family.</text>
</comment>
<dbReference type="InterPro" id="IPR023346">
    <property type="entry name" value="Lysozyme-like_dom_sf"/>
</dbReference>
<reference evidence="5 6" key="1">
    <citation type="journal article" date="2012" name="J. Bacteriol.">
        <title>Genome sequence of Rhizobium grahamii CCGE502, a broad-host-range symbiont with low nodulation competitiveness in Phaseolus vulgaris.</title>
        <authorList>
            <person name="Althabegoiti M.J."/>
            <person name="Lozano L."/>
            <person name="Torres-Tejerizo G."/>
            <person name="Ormeno-Orrillo E."/>
            <person name="Rogel M.A."/>
            <person name="Gonzalez V."/>
            <person name="Martinez-Romero E."/>
        </authorList>
    </citation>
    <scope>NUCLEOTIDE SEQUENCE [LARGE SCALE GENOMIC DNA]</scope>
    <source>
        <strain evidence="5 6">CCGE 502</strain>
    </source>
</reference>
<organism evidence="5 6">
    <name type="scientific">Rhizobium grahamii CCGE 502</name>
    <dbReference type="NCBI Taxonomy" id="990285"/>
    <lineage>
        <taxon>Bacteria</taxon>
        <taxon>Pseudomonadati</taxon>
        <taxon>Pseudomonadota</taxon>
        <taxon>Alphaproteobacteria</taxon>
        <taxon>Hyphomicrobiales</taxon>
        <taxon>Rhizobiaceae</taxon>
        <taxon>Rhizobium/Agrobacterium group</taxon>
        <taxon>Rhizobium</taxon>
    </lineage>
</organism>
<gene>
    <name evidence="5" type="ORF">RGCCGE502_09330</name>
</gene>
<evidence type="ECO:0000313" key="5">
    <source>
        <dbReference type="EMBL" id="EPE98617.1"/>
    </source>
</evidence>
<evidence type="ECO:0000256" key="3">
    <source>
        <dbReference type="RuleBase" id="RU003788"/>
    </source>
</evidence>
<evidence type="ECO:0000256" key="1">
    <source>
        <dbReference type="ARBA" id="ARBA00022529"/>
    </source>
</evidence>
<name>S3HIP3_9HYPH</name>
<sequence>MAASGDDTARLLVSIEATTKKFEKQLASIAKTAGDTASGIENKFKKANDNVAGSFDSGGKRVVQSLGAQRAAISNLSFQLNDIAMGLASGTSPFTIMVQQGSQVSQALQGSGGLLGALKTVGGAFAQMVNPVSLASFALIGLTGAAVQYLTTLKSDVPDTDKLLKAHAEVIKSFDDAWGIAEKGVKKYSDSVQQVELQKLRDKFGSLQKAIQAAGKDLSSDILSVPASEFGGATQTVLDFQHALSLLSQDVPDFRQFSIEMAKIEGMTGIPDNIRELAKQVRLSAQESIPLQEAIEGTQKRLKDVYLTGQQAKDAFAALTASAIGLGANGGGAISDVANKIKTELIPAMGKALEQVGEYAKNLNGLQDQINKSGPLGRLSPLFSGGGKFMNGMEASNFDFNEAQLDEVGKSAAAKLIRSFEGFITNAKWDVNAFRVGFGSDTATRANGVIEKVTKDTVVTLDEAQRDLSRRIVEFQDGIQKAIGIETWKSLSDGQQAALTSIAYNYGSLPDSIVKAIQDGGGPEKVAKAIASLTSNPGRRKEEAQSFLSGTGISLSDAGIVSSNKKTPDQLFQGDVAEVQKRIDVLNAEYAAQAKLNPLINDYGFAVEKAKIQAQLLAEAQKAGVAVTPELAASIDALATNYAKASSASEGLKVSQEQLRKSAEEFRDLGRDVVGGFISDLRSGKSAAEALAGALDKVVDKLIDVGLNAVFGTGGSGGGGLLGGLLGGGGAGGLLGGMLIPGILHSGGVAGSDGYSHGRSVSPSVFGGAKRYHKGGVAGLQPGEVPAILQRGEVVLPRGTKMGGGQSAVHVTVGVDVDGSGNLMPFVKSVSQQTVTEASPKIVSAANQQVVPTMAKYQNNTAGGDYRNG</sequence>
<dbReference type="HOGENOM" id="CLU_355966_0_0_5"/>
<comment type="catalytic activity">
    <reaction evidence="3">
        <text>Hydrolysis of (1-&gt;4)-beta-linkages between N-acetylmuramic acid and N-acetyl-D-glucosamine residues in a peptidoglycan and between N-acetyl-D-glucosamine residues in chitodextrins.</text>
        <dbReference type="EC" id="3.2.1.17"/>
    </reaction>
</comment>
<keyword evidence="3" id="KW-0326">Glycosidase</keyword>
<dbReference type="InterPro" id="IPR023347">
    <property type="entry name" value="Lysozyme_dom_sf"/>
</dbReference>
<dbReference type="GO" id="GO:0031640">
    <property type="term" value="P:killing of cells of another organism"/>
    <property type="evidence" value="ECO:0007669"/>
    <property type="project" value="UniProtKB-KW"/>
</dbReference>
<comment type="caution">
    <text evidence="5">The sequence shown here is derived from an EMBL/GenBank/DDBJ whole genome shotgun (WGS) entry which is preliminary data.</text>
</comment>
<evidence type="ECO:0000313" key="6">
    <source>
        <dbReference type="Proteomes" id="UP000014411"/>
    </source>
</evidence>
<dbReference type="EMBL" id="AEYE02000011">
    <property type="protein sequence ID" value="EPE98617.1"/>
    <property type="molecule type" value="Genomic_DNA"/>
</dbReference>
<dbReference type="eggNOG" id="COG3941">
    <property type="taxonomic scope" value="Bacteria"/>
</dbReference>
<dbReference type="SUPFAM" id="SSF53955">
    <property type="entry name" value="Lysozyme-like"/>
    <property type="match status" value="1"/>
</dbReference>
<dbReference type="GO" id="GO:0009253">
    <property type="term" value="P:peptidoglycan catabolic process"/>
    <property type="evidence" value="ECO:0007669"/>
    <property type="project" value="InterPro"/>
</dbReference>
<dbReference type="InterPro" id="IPR009628">
    <property type="entry name" value="Phage_tape_measure_N"/>
</dbReference>
<dbReference type="Proteomes" id="UP000014411">
    <property type="component" value="Unassembled WGS sequence"/>
</dbReference>
<dbReference type="RefSeq" id="WP_016553904.1">
    <property type="nucleotide sequence ID" value="NZ_AEYE02000011.1"/>
</dbReference>
<protein>
    <recommendedName>
        <fullName evidence="3">Lysozyme</fullName>
        <ecNumber evidence="3">3.2.1.17</ecNumber>
    </recommendedName>
</protein>
<dbReference type="AlphaFoldDB" id="S3HIP3"/>
<feature type="domain" description="Bacteriophage tail tape measure N-terminal" evidence="4">
    <location>
        <begin position="61"/>
        <end position="151"/>
    </location>
</feature>
<accession>S3HIP3</accession>
<dbReference type="Gene3D" id="1.10.530.40">
    <property type="match status" value="1"/>
</dbReference>
<dbReference type="STRING" id="990285.RGCCGE502_09330"/>
<dbReference type="EC" id="3.2.1.17" evidence="3"/>
<keyword evidence="1 3" id="KW-0929">Antimicrobial</keyword>
<evidence type="ECO:0000256" key="2">
    <source>
        <dbReference type="ARBA" id="ARBA00022638"/>
    </source>
</evidence>
<keyword evidence="2 3" id="KW-0081">Bacteriolytic enzyme</keyword>
<dbReference type="Pfam" id="PF00959">
    <property type="entry name" value="Phage_lysozyme"/>
    <property type="match status" value="1"/>
</dbReference>
<keyword evidence="6" id="KW-1185">Reference proteome</keyword>
<dbReference type="GO" id="GO:0016998">
    <property type="term" value="P:cell wall macromolecule catabolic process"/>
    <property type="evidence" value="ECO:0007669"/>
    <property type="project" value="InterPro"/>
</dbReference>
<evidence type="ECO:0000259" key="4">
    <source>
        <dbReference type="Pfam" id="PF06791"/>
    </source>
</evidence>
<dbReference type="Pfam" id="PF06791">
    <property type="entry name" value="TMP_2"/>
    <property type="match status" value="1"/>
</dbReference>
<dbReference type="GO" id="GO:0003796">
    <property type="term" value="F:lysozyme activity"/>
    <property type="evidence" value="ECO:0007669"/>
    <property type="project" value="UniProtKB-EC"/>
</dbReference>
<keyword evidence="3" id="KW-0378">Hydrolase</keyword>
<dbReference type="eggNOG" id="COG3772">
    <property type="taxonomic scope" value="Bacteria"/>
</dbReference>
<proteinExistence type="inferred from homology"/>
<dbReference type="GO" id="GO:0042742">
    <property type="term" value="P:defense response to bacterium"/>
    <property type="evidence" value="ECO:0007669"/>
    <property type="project" value="UniProtKB-KW"/>
</dbReference>
<dbReference type="InterPro" id="IPR002196">
    <property type="entry name" value="Glyco_hydro_24"/>
</dbReference>